<keyword evidence="14" id="KW-1185">Reference proteome</keyword>
<keyword evidence="8 12" id="KW-1133">Transmembrane helix</keyword>
<dbReference type="SUPFAM" id="SSF52058">
    <property type="entry name" value="L domain-like"/>
    <property type="match status" value="1"/>
</dbReference>
<dbReference type="Pfam" id="PF00560">
    <property type="entry name" value="LRR_1"/>
    <property type="match status" value="3"/>
</dbReference>
<dbReference type="GO" id="GO:0005886">
    <property type="term" value="C:plasma membrane"/>
    <property type="evidence" value="ECO:0007669"/>
    <property type="project" value="UniProtKB-SubCell"/>
</dbReference>
<keyword evidence="3" id="KW-1003">Cell membrane</keyword>
<keyword evidence="4" id="KW-0433">Leucine-rich repeat</keyword>
<name>A0A067L8X9_JATCU</name>
<dbReference type="InterPro" id="IPR001611">
    <property type="entry name" value="Leu-rich_rpt"/>
</dbReference>
<dbReference type="InterPro" id="IPR025875">
    <property type="entry name" value="Leu-rich_rpt_4"/>
</dbReference>
<reference evidence="13 14" key="1">
    <citation type="journal article" date="2014" name="PLoS ONE">
        <title>Global Analysis of Gene Expression Profiles in Physic Nut (Jatropha curcas L.) Seedlings Exposed to Salt Stress.</title>
        <authorList>
            <person name="Zhang L."/>
            <person name="Zhang C."/>
            <person name="Wu P."/>
            <person name="Chen Y."/>
            <person name="Li M."/>
            <person name="Jiang H."/>
            <person name="Wu G."/>
        </authorList>
    </citation>
    <scope>NUCLEOTIDE SEQUENCE [LARGE SCALE GENOMIC DNA]</scope>
    <source>
        <strain evidence="14">cv. GZQX0401</strain>
        <tissue evidence="13">Young leaves</tissue>
    </source>
</reference>
<accession>A0A067L8X9</accession>
<organism evidence="13 14">
    <name type="scientific">Jatropha curcas</name>
    <name type="common">Barbados nut</name>
    <dbReference type="NCBI Taxonomy" id="180498"/>
    <lineage>
        <taxon>Eukaryota</taxon>
        <taxon>Viridiplantae</taxon>
        <taxon>Streptophyta</taxon>
        <taxon>Embryophyta</taxon>
        <taxon>Tracheophyta</taxon>
        <taxon>Spermatophyta</taxon>
        <taxon>Magnoliopsida</taxon>
        <taxon>eudicotyledons</taxon>
        <taxon>Gunneridae</taxon>
        <taxon>Pentapetalae</taxon>
        <taxon>rosids</taxon>
        <taxon>fabids</taxon>
        <taxon>Malpighiales</taxon>
        <taxon>Euphorbiaceae</taxon>
        <taxon>Crotonoideae</taxon>
        <taxon>Jatropheae</taxon>
        <taxon>Jatropha</taxon>
    </lineage>
</organism>
<dbReference type="Gene3D" id="3.80.10.10">
    <property type="entry name" value="Ribonuclease Inhibitor"/>
    <property type="match status" value="1"/>
</dbReference>
<evidence type="ECO:0000256" key="10">
    <source>
        <dbReference type="ARBA" id="ARBA00023170"/>
    </source>
</evidence>
<evidence type="ECO:0000256" key="2">
    <source>
        <dbReference type="ARBA" id="ARBA00009592"/>
    </source>
</evidence>
<dbReference type="PRINTS" id="PR00019">
    <property type="entry name" value="LEURICHRPT"/>
</dbReference>
<keyword evidence="11" id="KW-0325">Glycoprotein</keyword>
<evidence type="ECO:0000256" key="9">
    <source>
        <dbReference type="ARBA" id="ARBA00023136"/>
    </source>
</evidence>
<gene>
    <name evidence="13" type="ORF">JCGZ_01411</name>
</gene>
<dbReference type="EMBL" id="KK914240">
    <property type="protein sequence ID" value="KDP44911.1"/>
    <property type="molecule type" value="Genomic_DNA"/>
</dbReference>
<protein>
    <submittedName>
        <fullName evidence="13">Uncharacterized protein</fullName>
    </submittedName>
</protein>
<evidence type="ECO:0000256" key="1">
    <source>
        <dbReference type="ARBA" id="ARBA00004251"/>
    </source>
</evidence>
<keyword evidence="10" id="KW-0675">Receptor</keyword>
<evidence type="ECO:0000256" key="6">
    <source>
        <dbReference type="ARBA" id="ARBA00022729"/>
    </source>
</evidence>
<evidence type="ECO:0000256" key="8">
    <source>
        <dbReference type="ARBA" id="ARBA00022989"/>
    </source>
</evidence>
<comment type="similarity">
    <text evidence="2">Belongs to the RLP family.</text>
</comment>
<keyword evidence="9 12" id="KW-0472">Membrane</keyword>
<dbReference type="FunFam" id="3.80.10.10:FF:000111">
    <property type="entry name" value="LRR receptor-like serine/threonine-protein kinase ERECTA"/>
    <property type="match status" value="1"/>
</dbReference>
<dbReference type="PANTHER" id="PTHR27004">
    <property type="entry name" value="RECEPTOR-LIKE PROTEIN 12 ISOFORM X1"/>
    <property type="match status" value="1"/>
</dbReference>
<evidence type="ECO:0000256" key="12">
    <source>
        <dbReference type="SAM" id="Phobius"/>
    </source>
</evidence>
<evidence type="ECO:0000256" key="4">
    <source>
        <dbReference type="ARBA" id="ARBA00022614"/>
    </source>
</evidence>
<evidence type="ECO:0000256" key="7">
    <source>
        <dbReference type="ARBA" id="ARBA00022737"/>
    </source>
</evidence>
<dbReference type="OrthoDB" id="843816at2759"/>
<keyword evidence="7" id="KW-0677">Repeat</keyword>
<feature type="transmembrane region" description="Helical" evidence="12">
    <location>
        <begin position="301"/>
        <end position="321"/>
    </location>
</feature>
<dbReference type="PROSITE" id="PS51450">
    <property type="entry name" value="LRR"/>
    <property type="match status" value="1"/>
</dbReference>
<keyword evidence="6" id="KW-0732">Signal</keyword>
<dbReference type="FunFam" id="3.80.10.10:FF:000041">
    <property type="entry name" value="LRR receptor-like serine/threonine-protein kinase ERECTA"/>
    <property type="match status" value="1"/>
</dbReference>
<proteinExistence type="inferred from homology"/>
<evidence type="ECO:0000313" key="14">
    <source>
        <dbReference type="Proteomes" id="UP000027138"/>
    </source>
</evidence>
<sequence>MNNFNGVLPQVFSEGSNVRYLNFNGNQLQGKIPTSISNCKDLEILDMGNNEIEDTFPSFLQTLQKLQILQLRSNRLHGLVKSHSIANYPFPKLRILDLSNNNFSGPLPSYYFINFDAMINVDQYMTYMGAPNFSSYDYSVSLTLKGLEIELVKIQTLFTTINLSGNNFTGKIPKSVGKLKALKQLNVSHNHLTGNIEPSIGNLTNLETLDLSSNNLTGRIPIQLATLTSLEVFRVSHNQLEGPIPTGSQFNTFDNSSYEGNTRLCGFPLQKACNSSERQQVTTPSGEEDSNSDENGFGWKYVSIGYAFGAVFGLAMGYLVFRTRKPAWLVKLIEGEGHPRLKRSINNTCISYQRRRRRRRKLLSKGKF</sequence>
<evidence type="ECO:0000256" key="11">
    <source>
        <dbReference type="ARBA" id="ARBA00023180"/>
    </source>
</evidence>
<dbReference type="AlphaFoldDB" id="A0A067L8X9"/>
<dbReference type="PANTHER" id="PTHR27004:SF411">
    <property type="entry name" value="OS11G0173550 PROTEIN"/>
    <property type="match status" value="1"/>
</dbReference>
<dbReference type="STRING" id="180498.A0A067L8X9"/>
<evidence type="ECO:0000313" key="13">
    <source>
        <dbReference type="EMBL" id="KDP44911.1"/>
    </source>
</evidence>
<dbReference type="InterPro" id="IPR032675">
    <property type="entry name" value="LRR_dom_sf"/>
</dbReference>
<evidence type="ECO:0000256" key="3">
    <source>
        <dbReference type="ARBA" id="ARBA00022475"/>
    </source>
</evidence>
<keyword evidence="5 12" id="KW-0812">Transmembrane</keyword>
<dbReference type="Proteomes" id="UP000027138">
    <property type="component" value="Unassembled WGS sequence"/>
</dbReference>
<dbReference type="Pfam" id="PF12799">
    <property type="entry name" value="LRR_4"/>
    <property type="match status" value="2"/>
</dbReference>
<evidence type="ECO:0000256" key="5">
    <source>
        <dbReference type="ARBA" id="ARBA00022692"/>
    </source>
</evidence>
<comment type="subcellular location">
    <subcellularLocation>
        <location evidence="1">Cell membrane</location>
        <topology evidence="1">Single-pass type I membrane protein</topology>
    </subcellularLocation>
</comment>